<feature type="chain" id="PRO_5028021086" description="acid phosphatase" evidence="9">
    <location>
        <begin position="22"/>
        <end position="933"/>
    </location>
</feature>
<dbReference type="CDD" id="cd07061">
    <property type="entry name" value="HP_HAP_like"/>
    <property type="match status" value="1"/>
</dbReference>
<dbReference type="PANTHER" id="PTHR11567">
    <property type="entry name" value="ACID PHOSPHATASE-RELATED"/>
    <property type="match status" value="1"/>
</dbReference>
<evidence type="ECO:0000256" key="4">
    <source>
        <dbReference type="ARBA" id="ARBA00022729"/>
    </source>
</evidence>
<dbReference type="EC" id="3.1.3.2" evidence="3"/>
<evidence type="ECO:0000256" key="5">
    <source>
        <dbReference type="ARBA" id="ARBA00022801"/>
    </source>
</evidence>
<feature type="region of interest" description="Disordered" evidence="8">
    <location>
        <begin position="151"/>
        <end position="193"/>
    </location>
</feature>
<evidence type="ECO:0000256" key="9">
    <source>
        <dbReference type="SAM" id="SignalP"/>
    </source>
</evidence>
<feature type="compositionally biased region" description="Low complexity" evidence="8">
    <location>
        <begin position="381"/>
        <end position="391"/>
    </location>
</feature>
<dbReference type="InterPro" id="IPR029033">
    <property type="entry name" value="His_PPase_superfam"/>
</dbReference>
<feature type="region of interest" description="Disordered" evidence="8">
    <location>
        <begin position="81"/>
        <end position="108"/>
    </location>
</feature>
<dbReference type="OrthoDB" id="10257284at2759"/>
<sequence>MKSKLVFLVIVVILVTNLSDAKPRVKRDIEINPEDIKLSESFPPSDKKWSWYLSRRGKNSQRSEDSEELYKDLTVDIEPRSTKCDEAHIEHQSKKEKPESEEVSEKNQKEEWRWYVKAKPNDILDTDTSLEIVTWYLKQRGRTISPQRLRASEHRTSITNSHRKTSESSTGFTKSNIINNSTETHNPTTIGSKSHTTNNILEIEEDVTVNPCLNSSVTVQTPDIVNKTETLISRLTTTGIQESTQVKTSEANNINTQVSINETTTDININKLKTVKEAQTTSKPATKESTSTTVLVTEAKTIKPSIRQSRPTTVVQTKITDVKPSTKAEAAETTTTTAVTTEAATTTTTEASEITTRAKITQDTTTTAAFSTEAKTTAAVTTEAATTTTTEAAEKTRTVKTAEDTTRTTTGTTEAKSTAAVTTEAATTTTTEAAEITTTVKTTEDTTTTDVTTEAKTTAVVTTEAATTETTEDAEITATAETTEDTTTADTTTTAVTTEATTTTLATTPSTTNMRKREVIDLYKRSYDEVSKNNSVVDLERRNRQEVGTKVTTSSSNIDEDIKDLGLPSAAEETSFNRRKKVKSYIYDTDTLLLVTALFRHGNRTVERTQYERYPNDPYKDLDYFPTGIGQLTKNGRKRAFQIGRRLRKRYRQFLGDVFYPEIVAAQSTNLDRTKMTLELVLAGLFPPSKDDEISKELQGWQPISFNYLPLAQDPALMPYFCPKFKTEYKKAVQSPNNKLVFGRNNKIFKYISDNTGVNVTDFEAVNRVFLGFQAKEDLGLKLPDWLKSIYPDPMDKMSAKYYYQLTGTNELKKMFAGNFLQQVLENIKRKMAANDGKFGKKIYLYSAHEFNVAALLASLGVYNNHTPNYGSYIIIELHVKGGVPGIKLFWENWDGRGPTLLKLSGCQTLCPLTKFVELISNIVPEEGETACQ</sequence>
<gene>
    <name evidence="10" type="primary">LOC114327864</name>
</gene>
<feature type="compositionally biased region" description="Low complexity" evidence="8">
    <location>
        <begin position="331"/>
        <end position="352"/>
    </location>
</feature>
<reference evidence="10" key="1">
    <citation type="submission" date="2025-08" db="UniProtKB">
        <authorList>
            <consortium name="RefSeq"/>
        </authorList>
    </citation>
    <scope>IDENTIFICATION</scope>
    <source>
        <tissue evidence="10">Whole insect</tissue>
    </source>
</reference>
<dbReference type="GO" id="GO:0003993">
    <property type="term" value="F:acid phosphatase activity"/>
    <property type="evidence" value="ECO:0007669"/>
    <property type="project" value="UniProtKB-EC"/>
</dbReference>
<dbReference type="AlphaFoldDB" id="A0A6P7FGS5"/>
<dbReference type="PANTHER" id="PTHR11567:SF211">
    <property type="entry name" value="PROSTATIC ACID PHOSPHATASE"/>
    <property type="match status" value="1"/>
</dbReference>
<dbReference type="KEGG" id="dvv:114327864"/>
<feature type="compositionally biased region" description="Polar residues" evidence="8">
    <location>
        <begin position="167"/>
        <end position="193"/>
    </location>
</feature>
<dbReference type="SUPFAM" id="SSF53254">
    <property type="entry name" value="Phosphoglycerate mutase-like"/>
    <property type="match status" value="1"/>
</dbReference>
<comment type="catalytic activity">
    <reaction evidence="1">
        <text>a phosphate monoester + H2O = an alcohol + phosphate</text>
        <dbReference type="Rhea" id="RHEA:15017"/>
        <dbReference type="ChEBI" id="CHEBI:15377"/>
        <dbReference type="ChEBI" id="CHEBI:30879"/>
        <dbReference type="ChEBI" id="CHEBI:43474"/>
        <dbReference type="ChEBI" id="CHEBI:67140"/>
        <dbReference type="EC" id="3.1.3.2"/>
    </reaction>
</comment>
<feature type="compositionally biased region" description="Low complexity" evidence="8">
    <location>
        <begin position="407"/>
        <end position="430"/>
    </location>
</feature>
<feature type="region of interest" description="Disordered" evidence="8">
    <location>
        <begin position="381"/>
        <end position="430"/>
    </location>
</feature>
<keyword evidence="5" id="KW-0378">Hydrolase</keyword>
<evidence type="ECO:0000313" key="10">
    <source>
        <dbReference type="RefSeq" id="XP_028132378.1"/>
    </source>
</evidence>
<dbReference type="RefSeq" id="XP_028132378.1">
    <property type="nucleotide sequence ID" value="XM_028276577.1"/>
</dbReference>
<keyword evidence="4 9" id="KW-0732">Signal</keyword>
<proteinExistence type="inferred from homology"/>
<dbReference type="Gene3D" id="3.40.50.1240">
    <property type="entry name" value="Phosphoglycerate mutase-like"/>
    <property type="match status" value="1"/>
</dbReference>
<comment type="similarity">
    <text evidence="2">Belongs to the histidine acid phosphatase family.</text>
</comment>
<dbReference type="InterPro" id="IPR050645">
    <property type="entry name" value="Histidine_acid_phosphatase"/>
</dbReference>
<dbReference type="InterPro" id="IPR000560">
    <property type="entry name" value="His_Pase_clade-2"/>
</dbReference>
<keyword evidence="7" id="KW-0325">Glycoprotein</keyword>
<feature type="compositionally biased region" description="Basic and acidic residues" evidence="8">
    <location>
        <begin position="392"/>
        <end position="406"/>
    </location>
</feature>
<evidence type="ECO:0000256" key="1">
    <source>
        <dbReference type="ARBA" id="ARBA00000032"/>
    </source>
</evidence>
<evidence type="ECO:0000256" key="2">
    <source>
        <dbReference type="ARBA" id="ARBA00005375"/>
    </source>
</evidence>
<evidence type="ECO:0000256" key="6">
    <source>
        <dbReference type="ARBA" id="ARBA00023157"/>
    </source>
</evidence>
<feature type="signal peptide" evidence="9">
    <location>
        <begin position="1"/>
        <end position="21"/>
    </location>
</feature>
<organism evidence="10">
    <name type="scientific">Diabrotica virgifera virgifera</name>
    <name type="common">western corn rootworm</name>
    <dbReference type="NCBI Taxonomy" id="50390"/>
    <lineage>
        <taxon>Eukaryota</taxon>
        <taxon>Metazoa</taxon>
        <taxon>Ecdysozoa</taxon>
        <taxon>Arthropoda</taxon>
        <taxon>Hexapoda</taxon>
        <taxon>Insecta</taxon>
        <taxon>Pterygota</taxon>
        <taxon>Neoptera</taxon>
        <taxon>Endopterygota</taxon>
        <taxon>Coleoptera</taxon>
        <taxon>Polyphaga</taxon>
        <taxon>Cucujiformia</taxon>
        <taxon>Chrysomeloidea</taxon>
        <taxon>Chrysomelidae</taxon>
        <taxon>Galerucinae</taxon>
        <taxon>Diabroticina</taxon>
        <taxon>Diabroticites</taxon>
        <taxon>Diabrotica</taxon>
    </lineage>
</organism>
<protein>
    <recommendedName>
        <fullName evidence="3">acid phosphatase</fullName>
        <ecNumber evidence="3">3.1.3.2</ecNumber>
    </recommendedName>
</protein>
<keyword evidence="6" id="KW-1015">Disulfide bond</keyword>
<name>A0A6P7FGS5_DIAVI</name>
<evidence type="ECO:0000256" key="8">
    <source>
        <dbReference type="SAM" id="MobiDB-lite"/>
    </source>
</evidence>
<feature type="region of interest" description="Disordered" evidence="8">
    <location>
        <begin position="326"/>
        <end position="352"/>
    </location>
</feature>
<dbReference type="Pfam" id="PF00328">
    <property type="entry name" value="His_Phos_2"/>
    <property type="match status" value="1"/>
</dbReference>
<evidence type="ECO:0000256" key="7">
    <source>
        <dbReference type="ARBA" id="ARBA00023180"/>
    </source>
</evidence>
<accession>A0A6P7FGS5</accession>
<evidence type="ECO:0000256" key="3">
    <source>
        <dbReference type="ARBA" id="ARBA00012646"/>
    </source>
</evidence>
<dbReference type="InParanoid" id="A0A6P7FGS5"/>